<keyword evidence="2" id="KW-1185">Reference proteome</keyword>
<dbReference type="AlphaFoldDB" id="A0A165BF67"/>
<dbReference type="RefSeq" id="XP_040758665.1">
    <property type="nucleotide sequence ID" value="XM_040902710.1"/>
</dbReference>
<dbReference type="GeneID" id="63819741"/>
<protein>
    <submittedName>
        <fullName evidence="1">Uncharacterized protein</fullName>
    </submittedName>
</protein>
<name>A0A165BF67_9APHY</name>
<accession>A0A165BF67</accession>
<reference evidence="1 2" key="1">
    <citation type="journal article" date="2016" name="Mol. Biol. Evol.">
        <title>Comparative Genomics of Early-Diverging Mushroom-Forming Fungi Provides Insights into the Origins of Lignocellulose Decay Capabilities.</title>
        <authorList>
            <person name="Nagy L.G."/>
            <person name="Riley R."/>
            <person name="Tritt A."/>
            <person name="Adam C."/>
            <person name="Daum C."/>
            <person name="Floudas D."/>
            <person name="Sun H."/>
            <person name="Yadav J.S."/>
            <person name="Pangilinan J."/>
            <person name="Larsson K.H."/>
            <person name="Matsuura K."/>
            <person name="Barry K."/>
            <person name="Labutti K."/>
            <person name="Kuo R."/>
            <person name="Ohm R.A."/>
            <person name="Bhattacharya S.S."/>
            <person name="Shirouzu T."/>
            <person name="Yoshinaga Y."/>
            <person name="Martin F.M."/>
            <person name="Grigoriev I.V."/>
            <person name="Hibbett D.S."/>
        </authorList>
    </citation>
    <scope>NUCLEOTIDE SEQUENCE [LARGE SCALE GENOMIC DNA]</scope>
    <source>
        <strain evidence="1 2">93-53</strain>
    </source>
</reference>
<dbReference type="EMBL" id="KV427673">
    <property type="protein sequence ID" value="KZT00925.1"/>
    <property type="molecule type" value="Genomic_DNA"/>
</dbReference>
<evidence type="ECO:0000313" key="2">
    <source>
        <dbReference type="Proteomes" id="UP000076871"/>
    </source>
</evidence>
<dbReference type="InParanoid" id="A0A165BF67"/>
<evidence type="ECO:0000313" key="1">
    <source>
        <dbReference type="EMBL" id="KZT00925.1"/>
    </source>
</evidence>
<gene>
    <name evidence="1" type="ORF">LAESUDRAFT_502682</name>
</gene>
<dbReference type="Proteomes" id="UP000076871">
    <property type="component" value="Unassembled WGS sequence"/>
</dbReference>
<proteinExistence type="predicted"/>
<sequence>MAKLCSCATPYARMSMDDNCSYVRTSTLATRLWVLARGHVDEGTHPQFDASSSRDLYWPCARCLVPHPLDGPGEALTVRLAGD</sequence>
<organism evidence="1 2">
    <name type="scientific">Laetiporus sulphureus 93-53</name>
    <dbReference type="NCBI Taxonomy" id="1314785"/>
    <lineage>
        <taxon>Eukaryota</taxon>
        <taxon>Fungi</taxon>
        <taxon>Dikarya</taxon>
        <taxon>Basidiomycota</taxon>
        <taxon>Agaricomycotina</taxon>
        <taxon>Agaricomycetes</taxon>
        <taxon>Polyporales</taxon>
        <taxon>Laetiporus</taxon>
    </lineage>
</organism>